<dbReference type="RefSeq" id="WP_151917609.1">
    <property type="nucleotide sequence ID" value="NZ_RQSP01000062.1"/>
</dbReference>
<feature type="region of interest" description="Disordered" evidence="1">
    <location>
        <begin position="230"/>
        <end position="269"/>
    </location>
</feature>
<evidence type="ECO:0000256" key="2">
    <source>
        <dbReference type="SAM" id="Phobius"/>
    </source>
</evidence>
<comment type="caution">
    <text evidence="3">The sequence shown here is derived from an EMBL/GenBank/DDBJ whole genome shotgun (WGS) entry which is preliminary data.</text>
</comment>
<name>A0A5N5RCH6_9BIFI</name>
<gene>
    <name evidence="3" type="ORF">EHS19_09985</name>
</gene>
<sequence length="327" mass="34797">MRARTRSLRRTLVHLVAAVCVIAAVCAALVYLPPLVFHADKPQRQSYDAICRAQGADGKSYTLSPDQARIASQITQIATGRGLPDRAVTVALATAMQESRLMNLDYGDRDSLGVFQQRPSQGWGSADQVMDVTYAANAFFNVLVTVQGWQSMPVEDAAQAVQRSGYPDLYAQWDGMANAWMAGLTGQRPASISCAFEPATASDPDGFATAVANAFHGVSTDVIATGEQPDATVANGSTNGSESDGGTNDGDNDGASHAGGTTTLRLMPPAQGDDARLRWRIASWAVVHARQYGMTRIAVGQLHWDRESGTWTGKGDATGNEITATFR</sequence>
<dbReference type="AlphaFoldDB" id="A0A5N5RCH6"/>
<evidence type="ECO:0000313" key="3">
    <source>
        <dbReference type="EMBL" id="KAB5604485.1"/>
    </source>
</evidence>
<keyword evidence="2" id="KW-0812">Transmembrane</keyword>
<keyword evidence="4" id="KW-1185">Reference proteome</keyword>
<keyword evidence="2" id="KW-1133">Transmembrane helix</keyword>
<evidence type="ECO:0000313" key="4">
    <source>
        <dbReference type="Proteomes" id="UP000326336"/>
    </source>
</evidence>
<dbReference type="OrthoDB" id="5171895at2"/>
<feature type="transmembrane region" description="Helical" evidence="2">
    <location>
        <begin position="12"/>
        <end position="32"/>
    </location>
</feature>
<accession>A0A5N5RCH6</accession>
<proteinExistence type="predicted"/>
<evidence type="ECO:0000256" key="1">
    <source>
        <dbReference type="SAM" id="MobiDB-lite"/>
    </source>
</evidence>
<reference evidence="3 4" key="1">
    <citation type="journal article" date="2019" name="Int. J. Syst. Evol. Microbiol.">
        <title>Bifidobacterium jacchi sp. nov., isolated from the faeces of a baby common marmoset (Callithrix jacchus).</title>
        <authorList>
            <person name="Modesto M."/>
            <person name="Watanabe K."/>
            <person name="Arita M."/>
            <person name="Satti M."/>
            <person name="Oki K."/>
            <person name="Sciavilla P."/>
            <person name="Patavino C."/>
            <person name="Camma C."/>
            <person name="Michelini S."/>
            <person name="Sgorbati B."/>
            <person name="Mattarelli P."/>
        </authorList>
    </citation>
    <scope>NUCLEOTIDE SEQUENCE [LARGE SCALE GENOMIC DNA]</scope>
    <source>
        <strain evidence="3 4">MRM 9.3</strain>
    </source>
</reference>
<dbReference type="EMBL" id="RQSP01000062">
    <property type="protein sequence ID" value="KAB5604485.1"/>
    <property type="molecule type" value="Genomic_DNA"/>
</dbReference>
<keyword evidence="2" id="KW-0472">Membrane</keyword>
<organism evidence="3 4">
    <name type="scientific">Bifidobacterium jacchi</name>
    <dbReference type="NCBI Taxonomy" id="2490545"/>
    <lineage>
        <taxon>Bacteria</taxon>
        <taxon>Bacillati</taxon>
        <taxon>Actinomycetota</taxon>
        <taxon>Actinomycetes</taxon>
        <taxon>Bifidobacteriales</taxon>
        <taxon>Bifidobacteriaceae</taxon>
        <taxon>Bifidobacterium</taxon>
    </lineage>
</organism>
<protein>
    <submittedName>
        <fullName evidence="3">Cobalt transporter</fullName>
    </submittedName>
</protein>
<dbReference type="Proteomes" id="UP000326336">
    <property type="component" value="Unassembled WGS sequence"/>
</dbReference>